<dbReference type="GO" id="GO:0046983">
    <property type="term" value="F:protein dimerization activity"/>
    <property type="evidence" value="ECO:0007669"/>
    <property type="project" value="InterPro"/>
</dbReference>
<evidence type="ECO:0000256" key="2">
    <source>
        <dbReference type="ARBA" id="ARBA00023015"/>
    </source>
</evidence>
<reference evidence="9" key="1">
    <citation type="journal article" date="2018" name="Gigascience">
        <title>Genome assembly of the Pink Ipe (Handroanthus impetiginosus, Bignoniaceae), a highly valued, ecologically keystone Neotropical timber forest tree.</title>
        <authorList>
            <person name="Silva-Junior O.B."/>
            <person name="Grattapaglia D."/>
            <person name="Novaes E."/>
            <person name="Collevatti R.G."/>
        </authorList>
    </citation>
    <scope>NUCLEOTIDE SEQUENCE [LARGE SCALE GENOMIC DNA]</scope>
    <source>
        <strain evidence="9">cv. UFG-1</strain>
    </source>
</reference>
<keyword evidence="6" id="KW-0175">Coiled coil</keyword>
<sequence>MFSPETVSNLNNQIAFKNVSAEGEFFKSREFMGSDFSQNQNQNSRLARYRSAPSSFLEALLDSAADNSSSGDECEAFFSALMDGPNQKNSDNQMQYSTKQEGGVEMEPRPVQNGFTNGHVTGHENVVNRSYTAGVENQVHRNCSNLVRQTSSPAGFFNGFGVMGEVENYGVHNHAEASSSSSGLSNHMNFSSGLSYSPKFMASIPENGNESMGQNHQFLNGNNGANGRKHEAAFPHDSWNESPFNGLKRNRGGDPKMFSNFNGLENQNGESRKRSTGLVSHLSLPKTSAETAAVENFLQIQQEGMVPCQMRAKRGFATHPRSIAERMRRTRISEKMKKLQDLFPNMDKQTNTADMLDLAVEYIKDLQKQVQRLTNTREKCVCSNKPKQTSP</sequence>
<feature type="coiled-coil region" evidence="6">
    <location>
        <begin position="356"/>
        <end position="383"/>
    </location>
</feature>
<dbReference type="SMART" id="SM00353">
    <property type="entry name" value="HLH"/>
    <property type="match status" value="1"/>
</dbReference>
<protein>
    <recommendedName>
        <fullName evidence="7">BHLH domain-containing protein</fullName>
    </recommendedName>
</protein>
<evidence type="ECO:0000256" key="5">
    <source>
        <dbReference type="ARBA" id="ARBA00023242"/>
    </source>
</evidence>
<evidence type="ECO:0000256" key="3">
    <source>
        <dbReference type="ARBA" id="ARBA00023125"/>
    </source>
</evidence>
<keyword evidence="3" id="KW-0238">DNA-binding</keyword>
<dbReference type="AlphaFoldDB" id="A0A2G9HA42"/>
<proteinExistence type="predicted"/>
<keyword evidence="4" id="KW-0804">Transcription</keyword>
<dbReference type="Pfam" id="PF00010">
    <property type="entry name" value="HLH"/>
    <property type="match status" value="1"/>
</dbReference>
<dbReference type="GO" id="GO:0000981">
    <property type="term" value="F:DNA-binding transcription factor activity, RNA polymerase II-specific"/>
    <property type="evidence" value="ECO:0007669"/>
    <property type="project" value="TreeGrafter"/>
</dbReference>
<comment type="subcellular location">
    <subcellularLocation>
        <location evidence="1">Nucleus</location>
    </subcellularLocation>
</comment>
<name>A0A2G9HA42_9LAMI</name>
<dbReference type="PROSITE" id="PS50888">
    <property type="entry name" value="BHLH"/>
    <property type="match status" value="1"/>
</dbReference>
<dbReference type="EMBL" id="NKXS01002293">
    <property type="protein sequence ID" value="PIN14392.1"/>
    <property type="molecule type" value="Genomic_DNA"/>
</dbReference>
<comment type="caution">
    <text evidence="8">The sequence shown here is derived from an EMBL/GenBank/DDBJ whole genome shotgun (WGS) entry which is preliminary data.</text>
</comment>
<dbReference type="InterPro" id="IPR011598">
    <property type="entry name" value="bHLH_dom"/>
</dbReference>
<dbReference type="Proteomes" id="UP000231279">
    <property type="component" value="Unassembled WGS sequence"/>
</dbReference>
<dbReference type="PANTHER" id="PTHR16223">
    <property type="entry name" value="TRANSCRIPTION FACTOR BHLH83-RELATED"/>
    <property type="match status" value="1"/>
</dbReference>
<dbReference type="PANTHER" id="PTHR16223:SF345">
    <property type="entry name" value="TRANSCRIPTION FACTOR BHLH130-LIKE"/>
    <property type="match status" value="1"/>
</dbReference>
<feature type="domain" description="BHLH" evidence="7">
    <location>
        <begin position="316"/>
        <end position="366"/>
    </location>
</feature>
<dbReference type="FunFam" id="4.10.280.10:FF:000021">
    <property type="entry name" value="Transcription factor bHLH130 family"/>
    <property type="match status" value="1"/>
</dbReference>
<dbReference type="OrthoDB" id="2019494at2759"/>
<keyword evidence="9" id="KW-1185">Reference proteome</keyword>
<dbReference type="Gene3D" id="4.10.280.10">
    <property type="entry name" value="Helix-loop-helix DNA-binding domain"/>
    <property type="match status" value="1"/>
</dbReference>
<evidence type="ECO:0000313" key="8">
    <source>
        <dbReference type="EMBL" id="PIN14392.1"/>
    </source>
</evidence>
<keyword evidence="5" id="KW-0539">Nucleus</keyword>
<dbReference type="GO" id="GO:0000978">
    <property type="term" value="F:RNA polymerase II cis-regulatory region sequence-specific DNA binding"/>
    <property type="evidence" value="ECO:0007669"/>
    <property type="project" value="TreeGrafter"/>
</dbReference>
<evidence type="ECO:0000313" key="9">
    <source>
        <dbReference type="Proteomes" id="UP000231279"/>
    </source>
</evidence>
<keyword evidence="2" id="KW-0805">Transcription regulation</keyword>
<dbReference type="GO" id="GO:0005634">
    <property type="term" value="C:nucleus"/>
    <property type="evidence" value="ECO:0007669"/>
    <property type="project" value="UniProtKB-SubCell"/>
</dbReference>
<accession>A0A2G9HA42</accession>
<evidence type="ECO:0000259" key="7">
    <source>
        <dbReference type="PROSITE" id="PS50888"/>
    </source>
</evidence>
<evidence type="ECO:0000256" key="6">
    <source>
        <dbReference type="SAM" id="Coils"/>
    </source>
</evidence>
<evidence type="ECO:0000256" key="4">
    <source>
        <dbReference type="ARBA" id="ARBA00023163"/>
    </source>
</evidence>
<dbReference type="STRING" id="429701.A0A2G9HA42"/>
<dbReference type="InterPro" id="IPR036638">
    <property type="entry name" value="HLH_DNA-bd_sf"/>
</dbReference>
<organism evidence="8 9">
    <name type="scientific">Handroanthus impetiginosus</name>
    <dbReference type="NCBI Taxonomy" id="429701"/>
    <lineage>
        <taxon>Eukaryota</taxon>
        <taxon>Viridiplantae</taxon>
        <taxon>Streptophyta</taxon>
        <taxon>Embryophyta</taxon>
        <taxon>Tracheophyta</taxon>
        <taxon>Spermatophyta</taxon>
        <taxon>Magnoliopsida</taxon>
        <taxon>eudicotyledons</taxon>
        <taxon>Gunneridae</taxon>
        <taxon>Pentapetalae</taxon>
        <taxon>asterids</taxon>
        <taxon>lamiids</taxon>
        <taxon>Lamiales</taxon>
        <taxon>Bignoniaceae</taxon>
        <taxon>Crescentiina</taxon>
        <taxon>Tabebuia alliance</taxon>
        <taxon>Handroanthus</taxon>
    </lineage>
</organism>
<dbReference type="SUPFAM" id="SSF47459">
    <property type="entry name" value="HLH, helix-loop-helix DNA-binding domain"/>
    <property type="match status" value="1"/>
</dbReference>
<evidence type="ECO:0000256" key="1">
    <source>
        <dbReference type="ARBA" id="ARBA00004123"/>
    </source>
</evidence>
<gene>
    <name evidence="8" type="ORF">CDL12_12981</name>
</gene>
<dbReference type="InterPro" id="IPR045843">
    <property type="entry name" value="IND-like"/>
</dbReference>